<name>A0A0E9SNE9_ANGAN</name>
<reference evidence="1" key="2">
    <citation type="journal article" date="2015" name="Fish Shellfish Immunol.">
        <title>Early steps in the European eel (Anguilla anguilla)-Vibrio vulnificus interaction in the gills: Role of the RtxA13 toxin.</title>
        <authorList>
            <person name="Callol A."/>
            <person name="Pajuelo D."/>
            <person name="Ebbesson L."/>
            <person name="Teles M."/>
            <person name="MacKenzie S."/>
            <person name="Amaro C."/>
        </authorList>
    </citation>
    <scope>NUCLEOTIDE SEQUENCE</scope>
</reference>
<accession>A0A0E9SNE9</accession>
<organism evidence="1">
    <name type="scientific">Anguilla anguilla</name>
    <name type="common">European freshwater eel</name>
    <name type="synonym">Muraena anguilla</name>
    <dbReference type="NCBI Taxonomy" id="7936"/>
    <lineage>
        <taxon>Eukaryota</taxon>
        <taxon>Metazoa</taxon>
        <taxon>Chordata</taxon>
        <taxon>Craniata</taxon>
        <taxon>Vertebrata</taxon>
        <taxon>Euteleostomi</taxon>
        <taxon>Actinopterygii</taxon>
        <taxon>Neopterygii</taxon>
        <taxon>Teleostei</taxon>
        <taxon>Anguilliformes</taxon>
        <taxon>Anguillidae</taxon>
        <taxon>Anguilla</taxon>
    </lineage>
</organism>
<reference evidence="1" key="1">
    <citation type="submission" date="2014-11" db="EMBL/GenBank/DDBJ databases">
        <authorList>
            <person name="Amaro Gonzalez C."/>
        </authorList>
    </citation>
    <scope>NUCLEOTIDE SEQUENCE</scope>
</reference>
<sequence length="25" mass="2789">MFNTYIAHSGGRAFICQSTIAKPFK</sequence>
<dbReference type="AlphaFoldDB" id="A0A0E9SNE9"/>
<evidence type="ECO:0000313" key="1">
    <source>
        <dbReference type="EMBL" id="JAH42879.1"/>
    </source>
</evidence>
<protein>
    <submittedName>
        <fullName evidence="1">Uncharacterized protein</fullName>
    </submittedName>
</protein>
<dbReference type="EMBL" id="GBXM01065698">
    <property type="protein sequence ID" value="JAH42879.1"/>
    <property type="molecule type" value="Transcribed_RNA"/>
</dbReference>
<proteinExistence type="predicted"/>